<dbReference type="EMBL" id="SLVV01000005">
    <property type="protein sequence ID" value="TCN25425.1"/>
    <property type="molecule type" value="Genomic_DNA"/>
</dbReference>
<dbReference type="PANTHER" id="PTHR43280:SF28">
    <property type="entry name" value="HTH-TYPE TRANSCRIPTIONAL ACTIVATOR RHAS"/>
    <property type="match status" value="1"/>
</dbReference>
<keyword evidence="3" id="KW-0804">Transcription</keyword>
<dbReference type="Pfam" id="PF12833">
    <property type="entry name" value="HTH_18"/>
    <property type="match status" value="1"/>
</dbReference>
<dbReference type="GO" id="GO:0003700">
    <property type="term" value="F:DNA-binding transcription factor activity"/>
    <property type="evidence" value="ECO:0007669"/>
    <property type="project" value="InterPro"/>
</dbReference>
<organism evidence="5 6">
    <name type="scientific">Mesobacillus foraminis</name>
    <dbReference type="NCBI Taxonomy" id="279826"/>
    <lineage>
        <taxon>Bacteria</taxon>
        <taxon>Bacillati</taxon>
        <taxon>Bacillota</taxon>
        <taxon>Bacilli</taxon>
        <taxon>Bacillales</taxon>
        <taxon>Bacillaceae</taxon>
        <taxon>Mesobacillus</taxon>
    </lineage>
</organism>
<dbReference type="Proteomes" id="UP000295689">
    <property type="component" value="Unassembled WGS sequence"/>
</dbReference>
<dbReference type="RefSeq" id="WP_158287064.1">
    <property type="nucleotide sequence ID" value="NZ_JABUHM010000003.1"/>
</dbReference>
<dbReference type="GO" id="GO:0043565">
    <property type="term" value="F:sequence-specific DNA binding"/>
    <property type="evidence" value="ECO:0007669"/>
    <property type="project" value="InterPro"/>
</dbReference>
<dbReference type="InterPro" id="IPR003313">
    <property type="entry name" value="AraC-bd"/>
</dbReference>
<dbReference type="SMART" id="SM00342">
    <property type="entry name" value="HTH_ARAC"/>
    <property type="match status" value="1"/>
</dbReference>
<dbReference type="InterPro" id="IPR009057">
    <property type="entry name" value="Homeodomain-like_sf"/>
</dbReference>
<accession>A0A4R2BG03</accession>
<evidence type="ECO:0000313" key="6">
    <source>
        <dbReference type="Proteomes" id="UP000295689"/>
    </source>
</evidence>
<dbReference type="PROSITE" id="PS01124">
    <property type="entry name" value="HTH_ARAC_FAMILY_2"/>
    <property type="match status" value="1"/>
</dbReference>
<reference evidence="5 6" key="1">
    <citation type="journal article" date="2015" name="Stand. Genomic Sci.">
        <title>Genomic Encyclopedia of Bacterial and Archaeal Type Strains, Phase III: the genomes of soil and plant-associated and newly described type strains.</title>
        <authorList>
            <person name="Whitman W.B."/>
            <person name="Woyke T."/>
            <person name="Klenk H.P."/>
            <person name="Zhou Y."/>
            <person name="Lilburn T.G."/>
            <person name="Beck B.J."/>
            <person name="De Vos P."/>
            <person name="Vandamme P."/>
            <person name="Eisen J.A."/>
            <person name="Garrity G."/>
            <person name="Hugenholtz P."/>
            <person name="Kyrpides N.C."/>
        </authorList>
    </citation>
    <scope>NUCLEOTIDE SEQUENCE [LARGE SCALE GENOMIC DNA]</scope>
    <source>
        <strain evidence="5 6">CV53</strain>
    </source>
</reference>
<dbReference type="SUPFAM" id="SSF51215">
    <property type="entry name" value="Regulatory protein AraC"/>
    <property type="match status" value="1"/>
</dbReference>
<dbReference type="Gene3D" id="1.10.10.60">
    <property type="entry name" value="Homeodomain-like"/>
    <property type="match status" value="1"/>
</dbReference>
<comment type="caution">
    <text evidence="5">The sequence shown here is derived from an EMBL/GenBank/DDBJ whole genome shotgun (WGS) entry which is preliminary data.</text>
</comment>
<dbReference type="AlphaFoldDB" id="A0A4R2BG03"/>
<evidence type="ECO:0000256" key="2">
    <source>
        <dbReference type="ARBA" id="ARBA00023125"/>
    </source>
</evidence>
<dbReference type="InterPro" id="IPR018060">
    <property type="entry name" value="HTH_AraC"/>
</dbReference>
<protein>
    <submittedName>
        <fullName evidence="5">AraC-like protein</fullName>
    </submittedName>
</protein>
<dbReference type="Gene3D" id="2.60.120.280">
    <property type="entry name" value="Regulatory protein AraC"/>
    <property type="match status" value="1"/>
</dbReference>
<dbReference type="InterPro" id="IPR020449">
    <property type="entry name" value="Tscrpt_reg_AraC-type_HTH"/>
</dbReference>
<dbReference type="PANTHER" id="PTHR43280">
    <property type="entry name" value="ARAC-FAMILY TRANSCRIPTIONAL REGULATOR"/>
    <property type="match status" value="1"/>
</dbReference>
<evidence type="ECO:0000259" key="4">
    <source>
        <dbReference type="PROSITE" id="PS01124"/>
    </source>
</evidence>
<dbReference type="Pfam" id="PF02311">
    <property type="entry name" value="AraC_binding"/>
    <property type="match status" value="1"/>
</dbReference>
<keyword evidence="6" id="KW-1185">Reference proteome</keyword>
<dbReference type="SUPFAM" id="SSF46689">
    <property type="entry name" value="Homeodomain-like"/>
    <property type="match status" value="2"/>
</dbReference>
<dbReference type="PROSITE" id="PS00041">
    <property type="entry name" value="HTH_ARAC_FAMILY_1"/>
    <property type="match status" value="1"/>
</dbReference>
<evidence type="ECO:0000256" key="1">
    <source>
        <dbReference type="ARBA" id="ARBA00023015"/>
    </source>
</evidence>
<sequence length="280" mass="31671">MKKHFLIPLNESKLPLFAETIGFNPVQENIGRPNGYPYYHWIQTVSGAGSVLFQHQEFNLPPNNGVLLLPQMAHSYKSEPGEGAPWKTLYITFGGMMAKDILIALGLYQSAFFHWEQEAPLSTFITEVLKQSDEATDSFSIRASSNVYEFLLLLKKYGKTNKGSSLKETSSLVTLYSLIDWMKAELSNPDVGLDEMATFINTSKRHLNSLFQKTFHVTPYAYFVNLRIQQSKKLLLENNSTTIGEIAMAVGFRSASHFVATFRKMVGIPPEKYRHLNGIF</sequence>
<keyword evidence="2" id="KW-0238">DNA-binding</keyword>
<proteinExistence type="predicted"/>
<keyword evidence="1" id="KW-0805">Transcription regulation</keyword>
<evidence type="ECO:0000256" key="3">
    <source>
        <dbReference type="ARBA" id="ARBA00023163"/>
    </source>
</evidence>
<evidence type="ECO:0000313" key="5">
    <source>
        <dbReference type="EMBL" id="TCN25425.1"/>
    </source>
</evidence>
<dbReference type="InterPro" id="IPR018062">
    <property type="entry name" value="HTH_AraC-typ_CS"/>
</dbReference>
<gene>
    <name evidence="5" type="ORF">EV146_10581</name>
</gene>
<dbReference type="InterPro" id="IPR037923">
    <property type="entry name" value="HTH-like"/>
</dbReference>
<name>A0A4R2BG03_9BACI</name>
<feature type="domain" description="HTH araC/xylS-type" evidence="4">
    <location>
        <begin position="176"/>
        <end position="276"/>
    </location>
</feature>
<dbReference type="PRINTS" id="PR00032">
    <property type="entry name" value="HTHARAC"/>
</dbReference>